<evidence type="ECO:0000313" key="4">
    <source>
        <dbReference type="Proteomes" id="UP000797356"/>
    </source>
</evidence>
<keyword evidence="4" id="KW-1185">Reference proteome</keyword>
<dbReference type="InterPro" id="IPR036312">
    <property type="entry name" value="Bifun_inhib/LTP/seed_sf"/>
</dbReference>
<dbReference type="AlphaFoldDB" id="A0A8K0IC96"/>
<gene>
    <name evidence="3" type="ORF">COCNU_06G015630</name>
</gene>
<name>A0A8K0IC96_COCNU</name>
<dbReference type="SUPFAM" id="SSF47699">
    <property type="entry name" value="Bifunctional inhibitor/lipid-transfer protein/seed storage 2S albumin"/>
    <property type="match status" value="1"/>
</dbReference>
<dbReference type="Proteomes" id="UP000797356">
    <property type="component" value="Chromosome 6"/>
</dbReference>
<reference evidence="3" key="1">
    <citation type="journal article" date="2017" name="Gigascience">
        <title>The genome draft of coconut (Cocos nucifera).</title>
        <authorList>
            <person name="Xiao Y."/>
            <person name="Xu P."/>
            <person name="Fan H."/>
            <person name="Baudouin L."/>
            <person name="Xia W."/>
            <person name="Bocs S."/>
            <person name="Xu J."/>
            <person name="Li Q."/>
            <person name="Guo A."/>
            <person name="Zhou L."/>
            <person name="Li J."/>
            <person name="Wu Y."/>
            <person name="Ma Z."/>
            <person name="Armero A."/>
            <person name="Issali A.E."/>
            <person name="Liu N."/>
            <person name="Peng M."/>
            <person name="Yang Y."/>
        </authorList>
    </citation>
    <scope>NUCLEOTIDE SEQUENCE</scope>
    <source>
        <tissue evidence="3">Spear leaf of Hainan Tall coconut</tissue>
    </source>
</reference>
<dbReference type="InterPro" id="IPR053353">
    <property type="entry name" value="Plant_LTP_GPI-anchored"/>
</dbReference>
<reference evidence="3" key="2">
    <citation type="submission" date="2019-07" db="EMBL/GenBank/DDBJ databases">
        <authorList>
            <person name="Yang Y."/>
            <person name="Bocs S."/>
            <person name="Baudouin L."/>
        </authorList>
    </citation>
    <scope>NUCLEOTIDE SEQUENCE</scope>
    <source>
        <tissue evidence="3">Spear leaf of Hainan Tall coconut</tissue>
    </source>
</reference>
<evidence type="ECO:0000313" key="3">
    <source>
        <dbReference type="EMBL" id="KAG1347734.1"/>
    </source>
</evidence>
<feature type="domain" description="Bifunctional inhibitor/plant lipid transfer protein/seed storage helical" evidence="2">
    <location>
        <begin position="14"/>
        <end position="108"/>
    </location>
</feature>
<protein>
    <recommendedName>
        <fullName evidence="2">Bifunctional inhibitor/plant lipid transfer protein/seed storage helical domain-containing protein</fullName>
    </recommendedName>
</protein>
<dbReference type="PANTHER" id="PTHR35747:SF2">
    <property type="entry name" value="NON-SPECIFIC LIPID TRANSFER PROTEIN GPI-ANCHORED 25"/>
    <property type="match status" value="1"/>
</dbReference>
<dbReference type="PANTHER" id="PTHR35747">
    <property type="entry name" value="BIFUNCTIONAL INHIBITOR/LIPID-TRANSFER PROTEIN/SEED STORAGE 2S ALBUMIN SUPERFAMILY PROTEIN"/>
    <property type="match status" value="1"/>
</dbReference>
<dbReference type="Pfam" id="PF14368">
    <property type="entry name" value="LTP_2"/>
    <property type="match status" value="1"/>
</dbReference>
<proteinExistence type="predicted"/>
<comment type="caution">
    <text evidence="3">The sequence shown here is derived from an EMBL/GenBank/DDBJ whole genome shotgun (WGS) entry which is preliminary data.</text>
</comment>
<dbReference type="InterPro" id="IPR016140">
    <property type="entry name" value="Bifunc_inhib/LTP/seed_store"/>
</dbReference>
<dbReference type="Gene3D" id="1.10.110.10">
    <property type="entry name" value="Plant lipid-transfer and hydrophobic proteins"/>
    <property type="match status" value="1"/>
</dbReference>
<organism evidence="3 4">
    <name type="scientific">Cocos nucifera</name>
    <name type="common">Coconut palm</name>
    <dbReference type="NCBI Taxonomy" id="13894"/>
    <lineage>
        <taxon>Eukaryota</taxon>
        <taxon>Viridiplantae</taxon>
        <taxon>Streptophyta</taxon>
        <taxon>Embryophyta</taxon>
        <taxon>Tracheophyta</taxon>
        <taxon>Spermatophyta</taxon>
        <taxon>Magnoliopsida</taxon>
        <taxon>Liliopsida</taxon>
        <taxon>Arecaceae</taxon>
        <taxon>Arecoideae</taxon>
        <taxon>Cocoseae</taxon>
        <taxon>Attaleinae</taxon>
        <taxon>Cocos</taxon>
    </lineage>
</organism>
<keyword evidence="1" id="KW-0732">Signal</keyword>
<sequence>MKPFPALALALLVAAAIASAAPAPPPPAFGCAVELVAMSTCLPHVAAPPNNPTPAPSSACCATFFSAIDGAGAGATCLCHLVRDPSLLGFPLNASRIVALFSTCGGSDAGAASSFAEICKGDGSANQNSTKPNLDSRWRA</sequence>
<evidence type="ECO:0000256" key="1">
    <source>
        <dbReference type="SAM" id="SignalP"/>
    </source>
</evidence>
<feature type="chain" id="PRO_5035476843" description="Bifunctional inhibitor/plant lipid transfer protein/seed storage helical domain-containing protein" evidence="1">
    <location>
        <begin position="21"/>
        <end position="140"/>
    </location>
</feature>
<dbReference type="EMBL" id="CM017877">
    <property type="protein sequence ID" value="KAG1347734.1"/>
    <property type="molecule type" value="Genomic_DNA"/>
</dbReference>
<feature type="signal peptide" evidence="1">
    <location>
        <begin position="1"/>
        <end position="20"/>
    </location>
</feature>
<evidence type="ECO:0000259" key="2">
    <source>
        <dbReference type="Pfam" id="PF14368"/>
    </source>
</evidence>
<accession>A0A8K0IC96</accession>
<dbReference type="OrthoDB" id="786778at2759"/>